<dbReference type="EMBL" id="JAIZAY010000014">
    <property type="protein sequence ID" value="KAJ8029572.1"/>
    <property type="molecule type" value="Genomic_DNA"/>
</dbReference>
<dbReference type="Pfam" id="PF00520">
    <property type="entry name" value="Ion_trans"/>
    <property type="match status" value="1"/>
</dbReference>
<evidence type="ECO:0000256" key="2">
    <source>
        <dbReference type="ARBA" id="ARBA00022448"/>
    </source>
</evidence>
<dbReference type="InterPro" id="IPR000595">
    <property type="entry name" value="cNMP-bd_dom"/>
</dbReference>
<evidence type="ECO:0000313" key="11">
    <source>
        <dbReference type="EMBL" id="KAJ8029572.1"/>
    </source>
</evidence>
<feature type="transmembrane region" description="Helical" evidence="9">
    <location>
        <begin position="168"/>
        <end position="192"/>
    </location>
</feature>
<evidence type="ECO:0000256" key="1">
    <source>
        <dbReference type="ARBA" id="ARBA00004651"/>
    </source>
</evidence>
<evidence type="ECO:0000256" key="4">
    <source>
        <dbReference type="ARBA" id="ARBA00022692"/>
    </source>
</evidence>
<dbReference type="Pfam" id="PF00027">
    <property type="entry name" value="cNMP_binding"/>
    <property type="match status" value="1"/>
</dbReference>
<dbReference type="InterPro" id="IPR018490">
    <property type="entry name" value="cNMP-bd_dom_sf"/>
</dbReference>
<dbReference type="GO" id="GO:0098855">
    <property type="term" value="C:HCN channel complex"/>
    <property type="evidence" value="ECO:0007669"/>
    <property type="project" value="TreeGrafter"/>
</dbReference>
<dbReference type="SUPFAM" id="SSF81324">
    <property type="entry name" value="Voltage-gated potassium channels"/>
    <property type="match status" value="1"/>
</dbReference>
<dbReference type="Gene3D" id="2.60.120.10">
    <property type="entry name" value="Jelly Rolls"/>
    <property type="match status" value="1"/>
</dbReference>
<keyword evidence="6" id="KW-0406">Ion transport</keyword>
<name>A0A9Q1BMU1_HOLLE</name>
<gene>
    <name evidence="11" type="ORF">HOLleu_29003</name>
</gene>
<feature type="domain" description="Cyclic nucleotide-binding" evidence="10">
    <location>
        <begin position="502"/>
        <end position="618"/>
    </location>
</feature>
<evidence type="ECO:0000256" key="5">
    <source>
        <dbReference type="ARBA" id="ARBA00022989"/>
    </source>
</evidence>
<dbReference type="Pfam" id="PF08412">
    <property type="entry name" value="Ion_trans_N"/>
    <property type="match status" value="1"/>
</dbReference>
<feature type="transmembrane region" description="Helical" evidence="9">
    <location>
        <begin position="325"/>
        <end position="346"/>
    </location>
</feature>
<dbReference type="GO" id="GO:0035725">
    <property type="term" value="P:sodium ion transmembrane transport"/>
    <property type="evidence" value="ECO:0007669"/>
    <property type="project" value="TreeGrafter"/>
</dbReference>
<dbReference type="InterPro" id="IPR014710">
    <property type="entry name" value="RmlC-like_jellyroll"/>
</dbReference>
<dbReference type="InterPro" id="IPR013621">
    <property type="entry name" value="Ion_trans_N"/>
</dbReference>
<feature type="transmembrane region" description="Helical" evidence="9">
    <location>
        <begin position="399"/>
        <end position="424"/>
    </location>
</feature>
<comment type="subcellular location">
    <subcellularLocation>
        <location evidence="1">Cell membrane</location>
        <topology evidence="1">Multi-pass membrane protein</topology>
    </subcellularLocation>
</comment>
<evidence type="ECO:0000256" key="9">
    <source>
        <dbReference type="SAM" id="Phobius"/>
    </source>
</evidence>
<dbReference type="InterPro" id="IPR018488">
    <property type="entry name" value="cNMP-bd_CS"/>
</dbReference>
<dbReference type="PANTHER" id="PTHR45689">
    <property type="entry name" value="I[[H]] CHANNEL, ISOFORM E"/>
    <property type="match status" value="1"/>
</dbReference>
<comment type="caution">
    <text evidence="11">The sequence shown here is derived from an EMBL/GenBank/DDBJ whole genome shotgun (WGS) entry which is preliminary data.</text>
</comment>
<dbReference type="AlphaFoldDB" id="A0A9Q1BMU1"/>
<dbReference type="Gene3D" id="1.10.287.70">
    <property type="match status" value="1"/>
</dbReference>
<feature type="transmembrane region" description="Helical" evidence="9">
    <location>
        <begin position="198"/>
        <end position="218"/>
    </location>
</feature>
<keyword evidence="3" id="KW-1003">Cell membrane</keyword>
<dbReference type="InterPro" id="IPR051413">
    <property type="entry name" value="K/Na_HCN_channel"/>
</dbReference>
<dbReference type="Proteomes" id="UP001152320">
    <property type="component" value="Chromosome 14"/>
</dbReference>
<evidence type="ECO:0000313" key="12">
    <source>
        <dbReference type="Proteomes" id="UP001152320"/>
    </source>
</evidence>
<keyword evidence="4 9" id="KW-0812">Transmembrane</keyword>
<keyword evidence="5 9" id="KW-1133">Transmembrane helix</keyword>
<dbReference type="GO" id="GO:0005249">
    <property type="term" value="F:voltage-gated potassium channel activity"/>
    <property type="evidence" value="ECO:0007669"/>
    <property type="project" value="TreeGrafter"/>
</dbReference>
<dbReference type="GO" id="GO:0003254">
    <property type="term" value="P:regulation of membrane depolarization"/>
    <property type="evidence" value="ECO:0007669"/>
    <property type="project" value="TreeGrafter"/>
</dbReference>
<protein>
    <submittedName>
        <fullName evidence="11">Potassium/sodium hyperpolarization-activated cyclic nucleotide-gated channel 4</fullName>
    </submittedName>
</protein>
<feature type="compositionally biased region" description="Polar residues" evidence="8">
    <location>
        <begin position="75"/>
        <end position="87"/>
    </location>
</feature>
<dbReference type="PANTHER" id="PTHR45689:SF5">
    <property type="entry name" value="I[[H]] CHANNEL, ISOFORM E"/>
    <property type="match status" value="1"/>
</dbReference>
<proteinExistence type="predicted"/>
<evidence type="ECO:0000256" key="6">
    <source>
        <dbReference type="ARBA" id="ARBA00023065"/>
    </source>
</evidence>
<dbReference type="InterPro" id="IPR005821">
    <property type="entry name" value="Ion_trans_dom"/>
</dbReference>
<dbReference type="SMART" id="SM00100">
    <property type="entry name" value="cNMP"/>
    <property type="match status" value="1"/>
</dbReference>
<keyword evidence="12" id="KW-1185">Reference proteome</keyword>
<feature type="region of interest" description="Disordered" evidence="8">
    <location>
        <begin position="1"/>
        <end position="90"/>
    </location>
</feature>
<keyword evidence="7 9" id="KW-0472">Membrane</keyword>
<evidence type="ECO:0000256" key="3">
    <source>
        <dbReference type="ARBA" id="ARBA00022475"/>
    </source>
</evidence>
<accession>A0A9Q1BMU1</accession>
<evidence type="ECO:0000256" key="7">
    <source>
        <dbReference type="ARBA" id="ARBA00023136"/>
    </source>
</evidence>
<reference evidence="11" key="1">
    <citation type="submission" date="2021-10" db="EMBL/GenBank/DDBJ databases">
        <title>Tropical sea cucumber genome reveals ecological adaptation and Cuvierian tubules defense mechanism.</title>
        <authorList>
            <person name="Chen T."/>
        </authorList>
    </citation>
    <scope>NUCLEOTIDE SEQUENCE</scope>
    <source>
        <strain evidence="11">Nanhai2018</strain>
        <tissue evidence="11">Muscle</tissue>
    </source>
</reference>
<dbReference type="PROSITE" id="PS00888">
    <property type="entry name" value="CNMP_BINDING_1"/>
    <property type="match status" value="1"/>
</dbReference>
<keyword evidence="2" id="KW-0813">Transport</keyword>
<evidence type="ECO:0000256" key="8">
    <source>
        <dbReference type="SAM" id="MobiDB-lite"/>
    </source>
</evidence>
<evidence type="ECO:0000259" key="10">
    <source>
        <dbReference type="PROSITE" id="PS50042"/>
    </source>
</evidence>
<dbReference type="CDD" id="cd00038">
    <property type="entry name" value="CAP_ED"/>
    <property type="match status" value="1"/>
</dbReference>
<dbReference type="OrthoDB" id="421226at2759"/>
<sequence>MADNRKVGFQRGPLPGRLSPLTVVKHPNKISPLALNNEKKSEPPEKDSKLRNGGSDIPEVTISKPVQDEAGVRNCPSSSSVGGPSEQNTKETLEKFTLLGDLYRKRESDDGENIKTSFIQKRLWTMLQPNDNKLSMKLFGSKRGIQKEKKRLKAAGFFIIHPCSSFRFYWDLVMVLLLMANLIVLPVIISFFRNEELSAGWITFNCFSDTFFILDVVFNFRTGVMDQKTAEQVILEPAVIAVHYLKTWFTIDVVSAVPFDYIFLLIDEDGNPKILDLSRALRILRLFKLLSLLRLLRLSRLLRFVRQWEQHFLQVFNVANAFMKIFKLICMMMLIGHWNGCLQFLVPMLQDFPSHSWVTINGLIDASWWDQYSWAVFKAMSHMLCIGYGRFPPQSLTDLWLTMISMVSGATCFALFIGHATNLIQSMDTSSRQYREKVAQVEEYMAYRKLPKEMREAVMDFYEHRYNGKMFDEEKIYGEVSQTLRMSIANYNCRDLVASVPFFNEADPTFVARVVTLLKFELFQPGDIIIKEGTFGDRMYFIQQGIVDIITAEGSLATSLSDGSFFGEICLLTEERRVATVQSETYCQLYSLSVDNFQMILNEYPEMRRTMEQIALRRLTKIGRSSSLLRSKILQSSDADLMFKLPAGSSICIPKDKTPISGSEGTDSEEVIAVTNTSFSALDETATV</sequence>
<dbReference type="Gene3D" id="1.10.287.630">
    <property type="entry name" value="Helix hairpin bin"/>
    <property type="match status" value="1"/>
</dbReference>
<feature type="compositionally biased region" description="Basic and acidic residues" evidence="8">
    <location>
        <begin position="37"/>
        <end position="50"/>
    </location>
</feature>
<dbReference type="PROSITE" id="PS50042">
    <property type="entry name" value="CNMP_BINDING_3"/>
    <property type="match status" value="1"/>
</dbReference>
<dbReference type="SUPFAM" id="SSF51206">
    <property type="entry name" value="cAMP-binding domain-like"/>
    <property type="match status" value="1"/>
</dbReference>
<organism evidence="11 12">
    <name type="scientific">Holothuria leucospilota</name>
    <name type="common">Black long sea cucumber</name>
    <name type="synonym">Mertensiothuria leucospilota</name>
    <dbReference type="NCBI Taxonomy" id="206669"/>
    <lineage>
        <taxon>Eukaryota</taxon>
        <taxon>Metazoa</taxon>
        <taxon>Echinodermata</taxon>
        <taxon>Eleutherozoa</taxon>
        <taxon>Echinozoa</taxon>
        <taxon>Holothuroidea</taxon>
        <taxon>Aspidochirotacea</taxon>
        <taxon>Aspidochirotida</taxon>
        <taxon>Holothuriidae</taxon>
        <taxon>Holothuria</taxon>
    </lineage>
</organism>